<dbReference type="EMBL" id="CP040637">
    <property type="protein sequence ID" value="QCW01893.1"/>
    <property type="molecule type" value="Genomic_DNA"/>
</dbReference>
<dbReference type="GeneID" id="96154489"/>
<dbReference type="KEGG" id="npl:FGF80_00950"/>
<sequence>MGNQQLDTVVRVTVRDTASKHGMGWNDEYTLYDRPNQAATVFRSFEKPNTGPNTTMFRNENVPIGNVPGRVADVFDIYVDGNALGLPVTGNPVQDLQREDATITVDKNGTTYSFDVFNRSYVELSIDGTRDSISNVPATVESAVDPHLPNNVQYL</sequence>
<accession>A0A4P9TB98</accession>
<name>A0A4P9TB98_9EURY</name>
<dbReference type="Proteomes" id="UP000307562">
    <property type="component" value="Chromosome"/>
</dbReference>
<evidence type="ECO:0000313" key="2">
    <source>
        <dbReference type="Proteomes" id="UP000307562"/>
    </source>
</evidence>
<proteinExistence type="predicted"/>
<dbReference type="AlphaFoldDB" id="A0A4P9TB98"/>
<evidence type="ECO:0000313" key="1">
    <source>
        <dbReference type="EMBL" id="QCW01893.1"/>
    </source>
</evidence>
<dbReference type="RefSeq" id="WP_138651689.1">
    <property type="nucleotide sequence ID" value="NZ_CP040637.1"/>
</dbReference>
<reference evidence="2" key="1">
    <citation type="submission" date="2019-05" db="EMBL/GenBank/DDBJ databases">
        <title>Complete Genome Sequence and Methylation Pattern of the Halophilic Archaeon Natrinema pallidum BOL6-1.</title>
        <authorList>
            <person name="DasSarma P."/>
            <person name="DasSarma B.P."/>
            <person name="DasSarma S.L."/>
            <person name="Martinez F.L."/>
            <person name="Guzman D."/>
            <person name="Roberts R.J."/>
            <person name="DasSarma S."/>
        </authorList>
    </citation>
    <scope>NUCLEOTIDE SEQUENCE [LARGE SCALE GENOMIC DNA]</scope>
    <source>
        <strain evidence="2">BOL6-1</strain>
    </source>
</reference>
<organism evidence="1 2">
    <name type="scientific">Natrinema pallidum</name>
    <dbReference type="NCBI Taxonomy" id="69527"/>
    <lineage>
        <taxon>Archaea</taxon>
        <taxon>Methanobacteriati</taxon>
        <taxon>Methanobacteriota</taxon>
        <taxon>Stenosarchaea group</taxon>
        <taxon>Halobacteria</taxon>
        <taxon>Halobacteriales</taxon>
        <taxon>Natrialbaceae</taxon>
        <taxon>Natrinema</taxon>
    </lineage>
</organism>
<protein>
    <submittedName>
        <fullName evidence="1">Uncharacterized protein</fullName>
    </submittedName>
</protein>
<gene>
    <name evidence="1" type="ORF">FGF80_00950</name>
</gene>
<keyword evidence="2" id="KW-1185">Reference proteome</keyword>